<dbReference type="AlphaFoldDB" id="A0ABD2CNK7"/>
<dbReference type="Proteomes" id="UP001607303">
    <property type="component" value="Unassembled WGS sequence"/>
</dbReference>
<feature type="compositionally biased region" description="Low complexity" evidence="1">
    <location>
        <begin position="76"/>
        <end position="88"/>
    </location>
</feature>
<keyword evidence="3" id="KW-1185">Reference proteome</keyword>
<feature type="region of interest" description="Disordered" evidence="1">
    <location>
        <begin position="76"/>
        <end position="103"/>
    </location>
</feature>
<reference evidence="2 3" key="1">
    <citation type="journal article" date="2024" name="Ann. Entomol. Soc. Am.">
        <title>Genomic analyses of the southern and eastern yellowjacket wasps (Hymenoptera: Vespidae) reveal evolutionary signatures of social life.</title>
        <authorList>
            <person name="Catto M.A."/>
            <person name="Caine P.B."/>
            <person name="Orr S.E."/>
            <person name="Hunt B.G."/>
            <person name="Goodisman M.A.D."/>
        </authorList>
    </citation>
    <scope>NUCLEOTIDE SEQUENCE [LARGE SCALE GENOMIC DNA]</scope>
    <source>
        <strain evidence="2">232</strain>
        <tissue evidence="2">Head and thorax</tissue>
    </source>
</reference>
<proteinExistence type="predicted"/>
<protein>
    <submittedName>
        <fullName evidence="2">Uncharacterized protein</fullName>
    </submittedName>
</protein>
<feature type="region of interest" description="Disordered" evidence="1">
    <location>
        <begin position="32"/>
        <end position="63"/>
    </location>
</feature>
<accession>A0ABD2CNK7</accession>
<evidence type="ECO:0000313" key="2">
    <source>
        <dbReference type="EMBL" id="KAL2746690.1"/>
    </source>
</evidence>
<organism evidence="2 3">
    <name type="scientific">Vespula maculifrons</name>
    <name type="common">Eastern yellow jacket</name>
    <name type="synonym">Wasp</name>
    <dbReference type="NCBI Taxonomy" id="7453"/>
    <lineage>
        <taxon>Eukaryota</taxon>
        <taxon>Metazoa</taxon>
        <taxon>Ecdysozoa</taxon>
        <taxon>Arthropoda</taxon>
        <taxon>Hexapoda</taxon>
        <taxon>Insecta</taxon>
        <taxon>Pterygota</taxon>
        <taxon>Neoptera</taxon>
        <taxon>Endopterygota</taxon>
        <taxon>Hymenoptera</taxon>
        <taxon>Apocrita</taxon>
        <taxon>Aculeata</taxon>
        <taxon>Vespoidea</taxon>
        <taxon>Vespidae</taxon>
        <taxon>Vespinae</taxon>
        <taxon>Vespula</taxon>
    </lineage>
</organism>
<comment type="caution">
    <text evidence="2">The sequence shown here is derived from an EMBL/GenBank/DDBJ whole genome shotgun (WGS) entry which is preliminary data.</text>
</comment>
<gene>
    <name evidence="2" type="ORF">V1477_005060</name>
</gene>
<sequence length="200" mass="23392">MSKKCSDPRCPLNIYLNAKELQKLQVKPCVTFSPDSERKSRSETKRPKCAKLKPKKSQEKDGRCGICCKNKRCSRPLESTTEPSTSTDSLKKARPKKSGMKKKAHRYEEEERCCKCRMKKCIEIEPKQKKKKQKRSRCKKKGKCRWLKNCLGTIFFCFKRSKKSRSSHVLCNSSPQYEYCCAHRDVHKISRDSAKRHHND</sequence>
<dbReference type="EMBL" id="JAYRBN010000037">
    <property type="protein sequence ID" value="KAL2746690.1"/>
    <property type="molecule type" value="Genomic_DNA"/>
</dbReference>
<feature type="compositionally biased region" description="Basic and acidic residues" evidence="1">
    <location>
        <begin position="35"/>
        <end position="46"/>
    </location>
</feature>
<evidence type="ECO:0000256" key="1">
    <source>
        <dbReference type="SAM" id="MobiDB-lite"/>
    </source>
</evidence>
<name>A0ABD2CNK7_VESMC</name>
<feature type="compositionally biased region" description="Basic residues" evidence="1">
    <location>
        <begin position="92"/>
        <end position="103"/>
    </location>
</feature>
<evidence type="ECO:0000313" key="3">
    <source>
        <dbReference type="Proteomes" id="UP001607303"/>
    </source>
</evidence>